<dbReference type="Proteomes" id="UP000204024">
    <property type="component" value="Segment"/>
</dbReference>
<keyword evidence="2" id="KW-1185">Reference proteome</keyword>
<evidence type="ECO:0000313" key="2">
    <source>
        <dbReference type="Proteomes" id="UP000204024"/>
    </source>
</evidence>
<reference evidence="1 2" key="1">
    <citation type="journal article" date="2013" name="Arch. Virol.">
        <title>Comparative analysis of the genomes of Clostera anastomosis (L.) granulovirus and Clostera anachoreta granulovirus.</title>
        <authorList>
            <person name="Liang Z."/>
            <person name="Zhang X."/>
            <person name="Yin X."/>
            <person name="Song X."/>
            <person name="Shao X."/>
            <person name="Wang L."/>
        </authorList>
    </citation>
    <scope>NUCLEOTIDE SEQUENCE [LARGE SCALE GENOMIC DNA]</scope>
    <source>
        <strain evidence="1">CaLGV-Henan</strain>
    </source>
</reference>
<name>U5KB76_9BBAC</name>
<dbReference type="EMBL" id="KC179784">
    <property type="protein sequence ID" value="AGQ20366.1"/>
    <property type="molecule type" value="Genomic_DNA"/>
</dbReference>
<dbReference type="GeneID" id="17428809"/>
<dbReference type="RefSeq" id="YP_008720055.1">
    <property type="nucleotide sequence ID" value="NC_022646.1"/>
</dbReference>
<dbReference type="SUPFAM" id="SSF50353">
    <property type="entry name" value="Cytokine"/>
    <property type="match status" value="2"/>
</dbReference>
<protein>
    <submittedName>
        <fullName evidence="1">Fgf-2</fullName>
    </submittedName>
</protein>
<sequence length="392" mass="44586">MAITQATIIVTLLTGSLCHNSYTYKVAEDYTVQLYDNELIHDSKSPIHYLMISNKTQGVGFNVGVLNGTVNLYTDAASRYVRSTPSNSTYYFFKDGDKYYIRDGDCNFVCANPCGVVYVSRVRVKHQCKFAVNRRADHYSVYAYNTNEVVVTYRVLWFDVKQNVLRARALTDNESISRVDAPFLLRGDPTWYAGRCVPIKRTHQKVSTRNVCMIDVDKDGGSMINSTNVDLYVKKDNRRLFSLRTAHDNTTLYDGVFSKTVISPNVYVLRNEDTCKYLCHTIECGVFMGRENSAECTVRMERSVNNAFFYLKFVQNNLYLSFNGSVLSTQEATTRVWFDETKTVDARQRCSAYSRNTRRNGTKLCDTSSSTIASTNLIKLLVTVVLGRVISK</sequence>
<dbReference type="OrthoDB" id="12615at10239"/>
<dbReference type="InterPro" id="IPR008996">
    <property type="entry name" value="IL1/FGF"/>
</dbReference>
<dbReference type="KEGG" id="vg:17428809"/>
<organism evidence="1 2">
    <name type="scientific">Clostera anastomosis granulovirus A</name>
    <dbReference type="NCBI Taxonomy" id="1986289"/>
    <lineage>
        <taxon>Viruses</taxon>
        <taxon>Viruses incertae sedis</taxon>
        <taxon>Naldaviricetes</taxon>
        <taxon>Lefavirales</taxon>
        <taxon>Baculoviridae</taxon>
        <taxon>Betabaculovirus</taxon>
        <taxon>Betabaculovirus clanastomosis</taxon>
    </lineage>
</organism>
<accession>U5KB76</accession>
<gene>
    <name evidence="1" type="ORF">CaLGV108</name>
</gene>
<proteinExistence type="predicted"/>
<evidence type="ECO:0000313" key="1">
    <source>
        <dbReference type="EMBL" id="AGQ20366.1"/>
    </source>
</evidence>